<comment type="subunit">
    <text evidence="3">Heterohexamer of two PFD-alpha type and four PFD-beta type subunits.</text>
</comment>
<dbReference type="eggNOG" id="KOG3313">
    <property type="taxonomic scope" value="Eukaryota"/>
</dbReference>
<dbReference type="AlphaFoldDB" id="A2EHV1"/>
<dbReference type="Pfam" id="PF02996">
    <property type="entry name" value="Prefoldin"/>
    <property type="match status" value="1"/>
</dbReference>
<dbReference type="FunCoup" id="A2EHV1">
    <property type="interactions" value="717"/>
</dbReference>
<name>A2EHV1_TRIV3</name>
<evidence type="ECO:0000313" key="5">
    <source>
        <dbReference type="EMBL" id="EAY07791.1"/>
    </source>
</evidence>
<dbReference type="GO" id="GO:0006457">
    <property type="term" value="P:protein folding"/>
    <property type="evidence" value="ECO:0007669"/>
    <property type="project" value="UniProtKB-UniRule"/>
</dbReference>
<dbReference type="InParanoid" id="A2EHV1"/>
<dbReference type="InterPro" id="IPR009053">
    <property type="entry name" value="Prefoldin"/>
</dbReference>
<evidence type="ECO:0000313" key="6">
    <source>
        <dbReference type="Proteomes" id="UP000001542"/>
    </source>
</evidence>
<keyword evidence="6" id="KW-1185">Reference proteome</keyword>
<accession>A2EHV1</accession>
<dbReference type="GO" id="GO:0015631">
    <property type="term" value="F:tubulin binding"/>
    <property type="evidence" value="ECO:0000318"/>
    <property type="project" value="GO_Central"/>
</dbReference>
<evidence type="ECO:0000256" key="2">
    <source>
        <dbReference type="ARBA" id="ARBA00023186"/>
    </source>
</evidence>
<comment type="function">
    <text evidence="3">Binds specifically to cytosolic chaperonin (c-CPN) and transfers target proteins to it. Binds to nascent polypeptide chain and promotes folding in an environment in which there are many competing pathways for nonnative proteins.</text>
</comment>
<dbReference type="GO" id="GO:0005737">
    <property type="term" value="C:cytoplasm"/>
    <property type="evidence" value="ECO:0000318"/>
    <property type="project" value="GO_Central"/>
</dbReference>
<comment type="similarity">
    <text evidence="1 3">Belongs to the prefoldin subunit alpha family.</text>
</comment>
<evidence type="ECO:0000256" key="3">
    <source>
        <dbReference type="PIRNR" id="PIRNR016396"/>
    </source>
</evidence>
<dbReference type="OrthoDB" id="6375174at2759"/>
<reference evidence="5" key="2">
    <citation type="journal article" date="2007" name="Science">
        <title>Draft genome sequence of the sexually transmitted pathogen Trichomonas vaginalis.</title>
        <authorList>
            <person name="Carlton J.M."/>
            <person name="Hirt R.P."/>
            <person name="Silva J.C."/>
            <person name="Delcher A.L."/>
            <person name="Schatz M."/>
            <person name="Zhao Q."/>
            <person name="Wortman J.R."/>
            <person name="Bidwell S.L."/>
            <person name="Alsmark U.C.M."/>
            <person name="Besteiro S."/>
            <person name="Sicheritz-Ponten T."/>
            <person name="Noel C.J."/>
            <person name="Dacks J.B."/>
            <person name="Foster P.G."/>
            <person name="Simillion C."/>
            <person name="Van de Peer Y."/>
            <person name="Miranda-Saavedra D."/>
            <person name="Barton G.J."/>
            <person name="Westrop G.D."/>
            <person name="Mueller S."/>
            <person name="Dessi D."/>
            <person name="Fiori P.L."/>
            <person name="Ren Q."/>
            <person name="Paulsen I."/>
            <person name="Zhang H."/>
            <person name="Bastida-Corcuera F.D."/>
            <person name="Simoes-Barbosa A."/>
            <person name="Brown M.T."/>
            <person name="Hayes R.D."/>
            <person name="Mukherjee M."/>
            <person name="Okumura C.Y."/>
            <person name="Schneider R."/>
            <person name="Smith A.J."/>
            <person name="Vanacova S."/>
            <person name="Villalvazo M."/>
            <person name="Haas B.J."/>
            <person name="Pertea M."/>
            <person name="Feldblyum T.V."/>
            <person name="Utterback T.R."/>
            <person name="Shu C.L."/>
            <person name="Osoegawa K."/>
            <person name="de Jong P.J."/>
            <person name="Hrdy I."/>
            <person name="Horvathova L."/>
            <person name="Zubacova Z."/>
            <person name="Dolezal P."/>
            <person name="Malik S.B."/>
            <person name="Logsdon J.M. Jr."/>
            <person name="Henze K."/>
            <person name="Gupta A."/>
            <person name="Wang C.C."/>
            <person name="Dunne R.L."/>
            <person name="Upcroft J.A."/>
            <person name="Upcroft P."/>
            <person name="White O."/>
            <person name="Salzberg S.L."/>
            <person name="Tang P."/>
            <person name="Chiu C.-H."/>
            <person name="Lee Y.-S."/>
            <person name="Embley T.M."/>
            <person name="Coombs G.H."/>
            <person name="Mottram J.C."/>
            <person name="Tachezy J."/>
            <person name="Fraser-Liggett C.M."/>
            <person name="Johnson P.J."/>
        </authorList>
    </citation>
    <scope>NUCLEOTIDE SEQUENCE [LARGE SCALE GENOMIC DNA]</scope>
    <source>
        <strain evidence="5">G3</strain>
    </source>
</reference>
<dbReference type="GO" id="GO:0016272">
    <property type="term" value="C:prefoldin complex"/>
    <property type="evidence" value="ECO:0000318"/>
    <property type="project" value="GO_Central"/>
</dbReference>
<dbReference type="SMR" id="A2EHV1"/>
<evidence type="ECO:0000256" key="4">
    <source>
        <dbReference type="SAM" id="Coils"/>
    </source>
</evidence>
<dbReference type="STRING" id="5722.A2EHV1"/>
<dbReference type="OMA" id="YNWDVAQ"/>
<dbReference type="EMBL" id="DS113392">
    <property type="protein sequence ID" value="EAY07791.1"/>
    <property type="molecule type" value="Genomic_DNA"/>
</dbReference>
<evidence type="ECO:0000256" key="1">
    <source>
        <dbReference type="ARBA" id="ARBA00010048"/>
    </source>
</evidence>
<gene>
    <name evidence="5" type="ORF">TVAG_000750</name>
</gene>
<protein>
    <recommendedName>
        <fullName evidence="3">Prefoldin subunit 3</fullName>
    </recommendedName>
</protein>
<dbReference type="Proteomes" id="UP000001542">
    <property type="component" value="Unassembled WGS sequence"/>
</dbReference>
<dbReference type="GO" id="GO:0007017">
    <property type="term" value="P:microtubule-based process"/>
    <property type="evidence" value="ECO:0000318"/>
    <property type="project" value="GO_Central"/>
</dbReference>
<sequence length="171" mass="19430">MESLNSYGVPKAEFIEDIKAAAPTPEAAEKLYREKTELMSKYRMLETHFLEKQQNFKRSRPSVAENLNAIKKLEAMADKGDVKTNFQLADSLYSTATINSESTVCLWLGANIMVEYPFSEAKTLLTENLAALDKQIDDISKNLIFLRDQIITTEVTLSRIVNHLIQLNKKK</sequence>
<keyword evidence="4" id="KW-0175">Coiled coil</keyword>
<feature type="coiled-coil region" evidence="4">
    <location>
        <begin position="122"/>
        <end position="149"/>
    </location>
</feature>
<dbReference type="InterPro" id="IPR004127">
    <property type="entry name" value="Prefoldin_subunit_alpha"/>
</dbReference>
<dbReference type="PIRSF" id="PIRSF016396">
    <property type="entry name" value="Prefoldin_subunit_3"/>
    <property type="match status" value="1"/>
</dbReference>
<proteinExistence type="inferred from homology"/>
<organism evidence="5 6">
    <name type="scientific">Trichomonas vaginalis (strain ATCC PRA-98 / G3)</name>
    <dbReference type="NCBI Taxonomy" id="412133"/>
    <lineage>
        <taxon>Eukaryota</taxon>
        <taxon>Metamonada</taxon>
        <taxon>Parabasalia</taxon>
        <taxon>Trichomonadida</taxon>
        <taxon>Trichomonadidae</taxon>
        <taxon>Trichomonas</taxon>
    </lineage>
</organism>
<keyword evidence="2 3" id="KW-0143">Chaperone</keyword>
<dbReference type="SUPFAM" id="SSF46579">
    <property type="entry name" value="Prefoldin"/>
    <property type="match status" value="1"/>
</dbReference>
<dbReference type="GO" id="GO:0007021">
    <property type="term" value="P:tubulin complex assembly"/>
    <property type="evidence" value="ECO:0000318"/>
    <property type="project" value="GO_Central"/>
</dbReference>
<reference evidence="5" key="1">
    <citation type="submission" date="2006-10" db="EMBL/GenBank/DDBJ databases">
        <authorList>
            <person name="Amadeo P."/>
            <person name="Zhao Q."/>
            <person name="Wortman J."/>
            <person name="Fraser-Liggett C."/>
            <person name="Carlton J."/>
        </authorList>
    </citation>
    <scope>NUCLEOTIDE SEQUENCE</scope>
    <source>
        <strain evidence="5">G3</strain>
    </source>
</reference>
<dbReference type="RefSeq" id="XP_001320014.1">
    <property type="nucleotide sequence ID" value="XM_001319979.1"/>
</dbReference>
<dbReference type="Gene3D" id="1.10.287.370">
    <property type="match status" value="1"/>
</dbReference>
<dbReference type="VEuPathDB" id="TrichDB:TVAG_000750"/>
<dbReference type="KEGG" id="tva:4765686"/>
<dbReference type="VEuPathDB" id="TrichDB:TVAGG3_0076870"/>
<dbReference type="PANTHER" id="PTHR12409">
    <property type="entry name" value="PREFOLDIN SUBUNIT 3"/>
    <property type="match status" value="1"/>
</dbReference>
<dbReference type="CDD" id="cd23156">
    <property type="entry name" value="Prefoldin_3"/>
    <property type="match status" value="1"/>
</dbReference>
<dbReference type="InterPro" id="IPR016655">
    <property type="entry name" value="PFD3"/>
</dbReference>
<dbReference type="PANTHER" id="PTHR12409:SF0">
    <property type="entry name" value="PREFOLDIN SUBUNIT 3"/>
    <property type="match status" value="1"/>
</dbReference>